<keyword evidence="2 4" id="KW-0472">Membrane</keyword>
<dbReference type="InterPro" id="IPR036737">
    <property type="entry name" value="OmpA-like_sf"/>
</dbReference>
<organism evidence="7 8">
    <name type="scientific">Spirosoma agri</name>
    <dbReference type="NCBI Taxonomy" id="1987381"/>
    <lineage>
        <taxon>Bacteria</taxon>
        <taxon>Pseudomonadati</taxon>
        <taxon>Bacteroidota</taxon>
        <taxon>Cytophagia</taxon>
        <taxon>Cytophagales</taxon>
        <taxon>Cytophagaceae</taxon>
        <taxon>Spirosoma</taxon>
    </lineage>
</organism>
<evidence type="ECO:0000259" key="6">
    <source>
        <dbReference type="PROSITE" id="PS51123"/>
    </source>
</evidence>
<dbReference type="Gene3D" id="3.30.1330.60">
    <property type="entry name" value="OmpA-like domain"/>
    <property type="match status" value="1"/>
</dbReference>
<feature type="domain" description="OmpA-like" evidence="6">
    <location>
        <begin position="202"/>
        <end position="318"/>
    </location>
</feature>
<dbReference type="PRINTS" id="PR01021">
    <property type="entry name" value="OMPADOMAIN"/>
</dbReference>
<evidence type="ECO:0000313" key="7">
    <source>
        <dbReference type="EMBL" id="NEU67234.1"/>
    </source>
</evidence>
<dbReference type="SUPFAM" id="SSF49464">
    <property type="entry name" value="Carboxypeptidase regulatory domain-like"/>
    <property type="match status" value="1"/>
</dbReference>
<sequence length="318" mass="33544">MFFVSYLFLSGLLLTASRGQSRTQAATTGPVSLSIQGTIIDGVSKKPLAGAIIEVKNQSGTARDKQRVGSDGAYKLVLRSRDAFVISATTDGYEPFVQELAPTSPSTERISGKSIPLYRIGTKPVATTSNPSSSTVSAPQSTQPAVSVSAASLPASPPPAAPSTVATASRPSGGSAPPTSERLTPPKTLDAKVTYTPPLIVAPTGKVTQLKAIEFVQSKAELLSDAGPALEQLLTFMRDKPTAEIELAGHTDNQGDFDQNLLLSKQRVDLVKAYLVQNGIAANRITTRGYGPTRPIASNNSEATRKLNRRVEMIVVKQ</sequence>
<dbReference type="AlphaFoldDB" id="A0A6M0IGD9"/>
<evidence type="ECO:0000256" key="5">
    <source>
        <dbReference type="SAM" id="MobiDB-lite"/>
    </source>
</evidence>
<dbReference type="PANTHER" id="PTHR30329:SF21">
    <property type="entry name" value="LIPOPROTEIN YIAD-RELATED"/>
    <property type="match status" value="1"/>
</dbReference>
<feature type="compositionally biased region" description="Polar residues" evidence="5">
    <location>
        <begin position="125"/>
        <end position="143"/>
    </location>
</feature>
<evidence type="ECO:0000256" key="2">
    <source>
        <dbReference type="ARBA" id="ARBA00023136"/>
    </source>
</evidence>
<dbReference type="InterPro" id="IPR008969">
    <property type="entry name" value="CarboxyPept-like_regulatory"/>
</dbReference>
<dbReference type="Proteomes" id="UP000477386">
    <property type="component" value="Unassembled WGS sequence"/>
</dbReference>
<dbReference type="Pfam" id="PF00691">
    <property type="entry name" value="OmpA"/>
    <property type="match status" value="1"/>
</dbReference>
<accession>A0A6M0IGD9</accession>
<protein>
    <submittedName>
        <fullName evidence="7">OmpA family protein</fullName>
    </submittedName>
</protein>
<dbReference type="PANTHER" id="PTHR30329">
    <property type="entry name" value="STATOR ELEMENT OF FLAGELLAR MOTOR COMPLEX"/>
    <property type="match status" value="1"/>
</dbReference>
<name>A0A6M0IGD9_9BACT</name>
<dbReference type="InterPro" id="IPR006664">
    <property type="entry name" value="OMP_bac"/>
</dbReference>
<evidence type="ECO:0000256" key="1">
    <source>
        <dbReference type="ARBA" id="ARBA00004442"/>
    </source>
</evidence>
<feature type="compositionally biased region" description="Low complexity" evidence="5">
    <location>
        <begin position="144"/>
        <end position="154"/>
    </location>
</feature>
<evidence type="ECO:0000256" key="4">
    <source>
        <dbReference type="PROSITE-ProRule" id="PRU00473"/>
    </source>
</evidence>
<keyword evidence="3" id="KW-0998">Cell outer membrane</keyword>
<evidence type="ECO:0000256" key="3">
    <source>
        <dbReference type="ARBA" id="ARBA00023237"/>
    </source>
</evidence>
<gene>
    <name evidence="7" type="ORF">GK091_10110</name>
</gene>
<dbReference type="Gene3D" id="2.60.40.1120">
    <property type="entry name" value="Carboxypeptidase-like, regulatory domain"/>
    <property type="match status" value="1"/>
</dbReference>
<dbReference type="PROSITE" id="PS51123">
    <property type="entry name" value="OMPA_2"/>
    <property type="match status" value="1"/>
</dbReference>
<keyword evidence="8" id="KW-1185">Reference proteome</keyword>
<evidence type="ECO:0000313" key="8">
    <source>
        <dbReference type="Proteomes" id="UP000477386"/>
    </source>
</evidence>
<dbReference type="EMBL" id="JAAGNZ010000001">
    <property type="protein sequence ID" value="NEU67234.1"/>
    <property type="molecule type" value="Genomic_DNA"/>
</dbReference>
<feature type="region of interest" description="Disordered" evidence="5">
    <location>
        <begin position="122"/>
        <end position="190"/>
    </location>
</feature>
<reference evidence="7 8" key="1">
    <citation type="submission" date="2020-02" db="EMBL/GenBank/DDBJ databases">
        <title>Draft genome sequence of two Spirosoma agri KCTC 52727 and Spirosoma terrae KCTC 52035.</title>
        <authorList>
            <person name="Rojas J."/>
            <person name="Ambika Manirajan B."/>
            <person name="Ratering S."/>
            <person name="Suarez C."/>
            <person name="Schnell S."/>
        </authorList>
    </citation>
    <scope>NUCLEOTIDE SEQUENCE [LARGE SCALE GENOMIC DNA]</scope>
    <source>
        <strain evidence="7 8">KCTC 52727</strain>
    </source>
</reference>
<proteinExistence type="predicted"/>
<dbReference type="InterPro" id="IPR050330">
    <property type="entry name" value="Bact_OuterMem_StrucFunc"/>
</dbReference>
<comment type="caution">
    <text evidence="7">The sequence shown here is derived from an EMBL/GenBank/DDBJ whole genome shotgun (WGS) entry which is preliminary data.</text>
</comment>
<comment type="subcellular location">
    <subcellularLocation>
        <location evidence="1">Cell outer membrane</location>
    </subcellularLocation>
</comment>
<feature type="compositionally biased region" description="Low complexity" evidence="5">
    <location>
        <begin position="162"/>
        <end position="172"/>
    </location>
</feature>
<dbReference type="GO" id="GO:0009279">
    <property type="term" value="C:cell outer membrane"/>
    <property type="evidence" value="ECO:0007669"/>
    <property type="project" value="UniProtKB-SubCell"/>
</dbReference>
<dbReference type="SUPFAM" id="SSF103088">
    <property type="entry name" value="OmpA-like"/>
    <property type="match status" value="1"/>
</dbReference>
<dbReference type="CDD" id="cd07185">
    <property type="entry name" value="OmpA_C-like"/>
    <property type="match status" value="1"/>
</dbReference>
<dbReference type="InterPro" id="IPR006665">
    <property type="entry name" value="OmpA-like"/>
</dbReference>